<feature type="transmembrane region" description="Helical" evidence="1">
    <location>
        <begin position="41"/>
        <end position="59"/>
    </location>
</feature>
<evidence type="ECO:0000313" key="3">
    <source>
        <dbReference type="EMBL" id="SFX12413.1"/>
    </source>
</evidence>
<proteinExistence type="predicted"/>
<keyword evidence="1" id="KW-0812">Transmembrane</keyword>
<accession>A0A1K1UJ96</accession>
<dbReference type="STRING" id="1122209.SAMN02745752_00628"/>
<evidence type="ECO:0000313" key="4">
    <source>
        <dbReference type="Proteomes" id="UP000182350"/>
    </source>
</evidence>
<dbReference type="Proteomes" id="UP000182350">
    <property type="component" value="Unassembled WGS sequence"/>
</dbReference>
<keyword evidence="4" id="KW-1185">Reference proteome</keyword>
<organism evidence="3 4">
    <name type="scientific">Marinospirillum alkaliphilum DSM 21637</name>
    <dbReference type="NCBI Taxonomy" id="1122209"/>
    <lineage>
        <taxon>Bacteria</taxon>
        <taxon>Pseudomonadati</taxon>
        <taxon>Pseudomonadota</taxon>
        <taxon>Gammaproteobacteria</taxon>
        <taxon>Oceanospirillales</taxon>
        <taxon>Oceanospirillaceae</taxon>
        <taxon>Marinospirillum</taxon>
    </lineage>
</organism>
<feature type="transmembrane region" description="Helical" evidence="1">
    <location>
        <begin position="84"/>
        <end position="100"/>
    </location>
</feature>
<feature type="transmembrane region" description="Helical" evidence="1">
    <location>
        <begin position="106"/>
        <end position="123"/>
    </location>
</feature>
<dbReference type="RefSeq" id="WP_072324822.1">
    <property type="nucleotide sequence ID" value="NZ_FPJW01000001.1"/>
</dbReference>
<feature type="transmembrane region" description="Helical" evidence="1">
    <location>
        <begin position="130"/>
        <end position="152"/>
    </location>
</feature>
<evidence type="ECO:0000256" key="1">
    <source>
        <dbReference type="SAM" id="Phobius"/>
    </source>
</evidence>
<keyword evidence="1" id="KW-1133">Transmembrane helix</keyword>
<name>A0A1K1UJ96_9GAMM</name>
<protein>
    <submittedName>
        <fullName evidence="3">Putative tricarboxylic transport membrane protein</fullName>
    </submittedName>
</protein>
<dbReference type="OrthoDB" id="2426743at2"/>
<keyword evidence="1" id="KW-0472">Membrane</keyword>
<gene>
    <name evidence="3" type="ORF">SAMN02745752_00628</name>
</gene>
<sequence length="159" mass="17242">MTRLNINQLLALLLLAFSIGYLILAFQIPAFAIPRPVDSDAFPKLLGFLMLGLSLLLFLEKPAAAAPQDSETTSQHPVSGRKEIVQLGLTAVSIPVYALLIEPLGFVLASLLLGTGLAWLYGYRRHGINLLAMCLVVLPLYLLLSKVMGIYLPTGPLPF</sequence>
<reference evidence="3 4" key="1">
    <citation type="submission" date="2016-11" db="EMBL/GenBank/DDBJ databases">
        <authorList>
            <person name="Jaros S."/>
            <person name="Januszkiewicz K."/>
            <person name="Wedrychowicz H."/>
        </authorList>
    </citation>
    <scope>NUCLEOTIDE SEQUENCE [LARGE SCALE GENOMIC DNA]</scope>
    <source>
        <strain evidence="3 4">DSM 21637</strain>
    </source>
</reference>
<evidence type="ECO:0000259" key="2">
    <source>
        <dbReference type="Pfam" id="PF07331"/>
    </source>
</evidence>
<dbReference type="AlphaFoldDB" id="A0A1K1UJ96"/>
<dbReference type="EMBL" id="FPJW01000001">
    <property type="protein sequence ID" value="SFX12413.1"/>
    <property type="molecule type" value="Genomic_DNA"/>
</dbReference>
<dbReference type="InterPro" id="IPR009936">
    <property type="entry name" value="DUF1468"/>
</dbReference>
<feature type="domain" description="DUF1468" evidence="2">
    <location>
        <begin position="10"/>
        <end position="153"/>
    </location>
</feature>
<dbReference type="Pfam" id="PF07331">
    <property type="entry name" value="TctB"/>
    <property type="match status" value="1"/>
</dbReference>